<reference evidence="2" key="1">
    <citation type="submission" date="2020-03" db="EMBL/GenBank/DDBJ databases">
        <title>Site-based positive gene gene selection in Geosmithia morbida across the United States reveals a broad range of putative effectors and factors for local host and environmental adapation.</title>
        <authorList>
            <person name="Onufrak A."/>
            <person name="Murdoch R.W."/>
            <person name="Gazis R."/>
            <person name="Huff M."/>
            <person name="Staton M."/>
            <person name="Klingeman W."/>
            <person name="Hadziabdic D."/>
        </authorList>
    </citation>
    <scope>NUCLEOTIDE SEQUENCE</scope>
    <source>
        <strain evidence="2">1262</strain>
    </source>
</reference>
<dbReference type="PANTHER" id="PTHR42695:SF6">
    <property type="entry name" value="GLUTAMINE AMIDOTRANSFERASE DOMAIN-CONTAINING PROTEIN"/>
    <property type="match status" value="1"/>
</dbReference>
<keyword evidence="2" id="KW-0315">Glutamine amidotransferase</keyword>
<proteinExistence type="predicted"/>
<accession>A0A9P4YRF3</accession>
<dbReference type="OrthoDB" id="1669814at2759"/>
<dbReference type="SUPFAM" id="SSF52317">
    <property type="entry name" value="Class I glutamine amidotransferase-like"/>
    <property type="match status" value="1"/>
</dbReference>
<dbReference type="GeneID" id="55968572"/>
<dbReference type="Gene3D" id="3.40.50.880">
    <property type="match status" value="1"/>
</dbReference>
<dbReference type="Proteomes" id="UP000749293">
    <property type="component" value="Unassembled WGS sequence"/>
</dbReference>
<dbReference type="AlphaFoldDB" id="A0A9P4YRF3"/>
<evidence type="ECO:0000313" key="3">
    <source>
        <dbReference type="Proteomes" id="UP000749293"/>
    </source>
</evidence>
<gene>
    <name evidence="2" type="ORF">GMORB2_2342</name>
</gene>
<name>A0A9P4YRF3_9HYPO</name>
<organism evidence="2 3">
    <name type="scientific">Geosmithia morbida</name>
    <dbReference type="NCBI Taxonomy" id="1094350"/>
    <lineage>
        <taxon>Eukaryota</taxon>
        <taxon>Fungi</taxon>
        <taxon>Dikarya</taxon>
        <taxon>Ascomycota</taxon>
        <taxon>Pezizomycotina</taxon>
        <taxon>Sordariomycetes</taxon>
        <taxon>Hypocreomycetidae</taxon>
        <taxon>Hypocreales</taxon>
        <taxon>Bionectriaceae</taxon>
        <taxon>Geosmithia</taxon>
    </lineage>
</organism>
<dbReference type="EMBL" id="JAANYQ010000013">
    <property type="protein sequence ID" value="KAF4121380.1"/>
    <property type="molecule type" value="Genomic_DNA"/>
</dbReference>
<dbReference type="PANTHER" id="PTHR42695">
    <property type="entry name" value="GLUTAMINE AMIDOTRANSFERASE YLR126C-RELATED"/>
    <property type="match status" value="1"/>
</dbReference>
<dbReference type="GO" id="GO:0005829">
    <property type="term" value="C:cytosol"/>
    <property type="evidence" value="ECO:0007669"/>
    <property type="project" value="TreeGrafter"/>
</dbReference>
<keyword evidence="3" id="KW-1185">Reference proteome</keyword>
<evidence type="ECO:0000313" key="2">
    <source>
        <dbReference type="EMBL" id="KAF4121380.1"/>
    </source>
</evidence>
<dbReference type="GO" id="GO:0005634">
    <property type="term" value="C:nucleus"/>
    <property type="evidence" value="ECO:0007669"/>
    <property type="project" value="TreeGrafter"/>
</dbReference>
<feature type="region of interest" description="Disordered" evidence="1">
    <location>
        <begin position="156"/>
        <end position="185"/>
    </location>
</feature>
<dbReference type="RefSeq" id="XP_035320032.1">
    <property type="nucleotide sequence ID" value="XM_035464322.1"/>
</dbReference>
<dbReference type="InterPro" id="IPR029062">
    <property type="entry name" value="Class_I_gatase-like"/>
</dbReference>
<sequence>MTGMTSTIRIAILNTDEPVAAVRPRHRSYGSMFQSLLDAAAKRVSPTLTVESEEFDAVKAEYPGDLSSFDALLVTGSAASSYDDTPWVRRLDGWLGHVFRTHDGLRMFGSCFGHQIICQSLLRDHGVFVEKHPGGYELGVHEMTLSDDFVNALGPPPCRSADESSGRPATPPGTSETAAARAAAAEQAPPASLRLQFIHADHVNLGPRGSLPGSWVNIGSTAHCRVQGVYLPGRVLTYQGHFEFDSFVNTETAKAFGTEWDPAFLRDALDAIDADDDSDAAADMVVRFLIEGRDLEDKAEALLPTPPAEMA</sequence>
<dbReference type="InterPro" id="IPR044992">
    <property type="entry name" value="ChyE-like"/>
</dbReference>
<dbReference type="CDD" id="cd01741">
    <property type="entry name" value="GATase1_1"/>
    <property type="match status" value="1"/>
</dbReference>
<protein>
    <submittedName>
        <fullName evidence="2">Glutamine amidotransferase</fullName>
    </submittedName>
</protein>
<evidence type="ECO:0000256" key="1">
    <source>
        <dbReference type="SAM" id="MobiDB-lite"/>
    </source>
</evidence>
<comment type="caution">
    <text evidence="2">The sequence shown here is derived from an EMBL/GenBank/DDBJ whole genome shotgun (WGS) entry which is preliminary data.</text>
</comment>